<gene>
    <name evidence="1" type="ORF">S01H1_27522</name>
</gene>
<name>X0TTH7_9ZZZZ</name>
<comment type="caution">
    <text evidence="1">The sequence shown here is derived from an EMBL/GenBank/DDBJ whole genome shotgun (WGS) entry which is preliminary data.</text>
</comment>
<evidence type="ECO:0000313" key="1">
    <source>
        <dbReference type="EMBL" id="GAF90491.1"/>
    </source>
</evidence>
<dbReference type="EMBL" id="BARS01016764">
    <property type="protein sequence ID" value="GAF90491.1"/>
    <property type="molecule type" value="Genomic_DNA"/>
</dbReference>
<sequence length="100" mass="11565">MVRIISDDFNQLKEYINNYSLTSVCKDPLYLSQLSRLHKRYFALLTFVAELEADDFAFAVTTYELDEPSKLKLTNYTKEAISDLGNALFNWIHGAYKGSR</sequence>
<accession>X0TTH7</accession>
<protein>
    <submittedName>
        <fullName evidence="1">Uncharacterized protein</fullName>
    </submittedName>
</protein>
<reference evidence="1" key="1">
    <citation type="journal article" date="2014" name="Front. Microbiol.">
        <title>High frequency of phylogenetically diverse reductive dehalogenase-homologous genes in deep subseafloor sedimentary metagenomes.</title>
        <authorList>
            <person name="Kawai M."/>
            <person name="Futagami T."/>
            <person name="Toyoda A."/>
            <person name="Takaki Y."/>
            <person name="Nishi S."/>
            <person name="Hori S."/>
            <person name="Arai W."/>
            <person name="Tsubouchi T."/>
            <person name="Morono Y."/>
            <person name="Uchiyama I."/>
            <person name="Ito T."/>
            <person name="Fujiyama A."/>
            <person name="Inagaki F."/>
            <person name="Takami H."/>
        </authorList>
    </citation>
    <scope>NUCLEOTIDE SEQUENCE</scope>
    <source>
        <strain evidence="1">Expedition CK06-06</strain>
    </source>
</reference>
<proteinExistence type="predicted"/>
<organism evidence="1">
    <name type="scientific">marine sediment metagenome</name>
    <dbReference type="NCBI Taxonomy" id="412755"/>
    <lineage>
        <taxon>unclassified sequences</taxon>
        <taxon>metagenomes</taxon>
        <taxon>ecological metagenomes</taxon>
    </lineage>
</organism>
<dbReference type="AlphaFoldDB" id="X0TTH7"/>
<feature type="non-terminal residue" evidence="1">
    <location>
        <position position="100"/>
    </location>
</feature>